<dbReference type="AlphaFoldDB" id="A0A1U9NJY7"/>
<dbReference type="EMBL" id="CP019791">
    <property type="protein sequence ID" value="AQT68054.1"/>
    <property type="molecule type" value="Genomic_DNA"/>
</dbReference>
<dbReference type="KEGG" id="alus:STSP2_01209"/>
<dbReference type="InterPro" id="IPR036388">
    <property type="entry name" value="WH-like_DNA-bd_sf"/>
</dbReference>
<keyword evidence="3" id="KW-1185">Reference proteome</keyword>
<dbReference type="InterPro" id="IPR036390">
    <property type="entry name" value="WH_DNA-bd_sf"/>
</dbReference>
<dbReference type="GO" id="GO:0003677">
    <property type="term" value="F:DNA binding"/>
    <property type="evidence" value="ECO:0007669"/>
    <property type="project" value="InterPro"/>
</dbReference>
<evidence type="ECO:0000313" key="2">
    <source>
        <dbReference type="EMBL" id="AQT68054.1"/>
    </source>
</evidence>
<feature type="domain" description="HTH crp-type" evidence="1">
    <location>
        <begin position="38"/>
        <end position="73"/>
    </location>
</feature>
<name>A0A1U9NJY7_9BACT</name>
<dbReference type="Gene3D" id="1.10.10.10">
    <property type="entry name" value="Winged helix-like DNA-binding domain superfamily/Winged helix DNA-binding domain"/>
    <property type="match status" value="1"/>
</dbReference>
<reference evidence="3" key="1">
    <citation type="submission" date="2017-02" db="EMBL/GenBank/DDBJ databases">
        <title>Comparative genomics and description of representatives of a novel lineage of planctomycetes thriving in anoxic sediments.</title>
        <authorList>
            <person name="Spring S."/>
            <person name="Bunk B."/>
            <person name="Sproer C."/>
        </authorList>
    </citation>
    <scope>NUCLEOTIDE SEQUENCE [LARGE SCALE GENOMIC DNA]</scope>
    <source>
        <strain evidence="3">ST-NAGAB-D1</strain>
    </source>
</reference>
<dbReference type="OrthoDB" id="8762210at2"/>
<gene>
    <name evidence="2" type="ORF">STSP2_01209</name>
</gene>
<dbReference type="Proteomes" id="UP000189674">
    <property type="component" value="Chromosome"/>
</dbReference>
<dbReference type="SUPFAM" id="SSF46785">
    <property type="entry name" value="Winged helix' DNA-binding domain"/>
    <property type="match status" value="1"/>
</dbReference>
<dbReference type="InterPro" id="IPR012318">
    <property type="entry name" value="HTH_CRP"/>
</dbReference>
<evidence type="ECO:0000313" key="3">
    <source>
        <dbReference type="Proteomes" id="UP000189674"/>
    </source>
</evidence>
<accession>A0A1U9NJY7</accession>
<dbReference type="RefSeq" id="WP_146660745.1">
    <property type="nucleotide sequence ID" value="NZ_CP019791.1"/>
</dbReference>
<protein>
    <recommendedName>
        <fullName evidence="1">HTH crp-type domain-containing protein</fullName>
    </recommendedName>
</protein>
<dbReference type="Pfam" id="PF13545">
    <property type="entry name" value="HTH_Crp_2"/>
    <property type="match status" value="1"/>
</dbReference>
<evidence type="ECO:0000259" key="1">
    <source>
        <dbReference type="Pfam" id="PF13545"/>
    </source>
</evidence>
<dbReference type="GO" id="GO:0006355">
    <property type="term" value="P:regulation of DNA-templated transcription"/>
    <property type="evidence" value="ECO:0007669"/>
    <property type="project" value="InterPro"/>
</dbReference>
<organism evidence="2 3">
    <name type="scientific">Anaerohalosphaera lusitana</name>
    <dbReference type="NCBI Taxonomy" id="1936003"/>
    <lineage>
        <taxon>Bacteria</taxon>
        <taxon>Pseudomonadati</taxon>
        <taxon>Planctomycetota</taxon>
        <taxon>Phycisphaerae</taxon>
        <taxon>Sedimentisphaerales</taxon>
        <taxon>Anaerohalosphaeraceae</taxon>
        <taxon>Anaerohalosphaera</taxon>
    </lineage>
</organism>
<proteinExistence type="predicted"/>
<sequence length="298" mass="33421">MNKVDHIRIPAQVFKLPLKGLCETCIMGLVYSFKKDGLRLSNAQMARLLNTSCRTVERAVSKLRKRGLIENKNDVQAVRCLVAVTDIESMELPTSGADTKSGVPTLSTDDMPGGTDVVVGQAPTSSTDTASGVPTCRGVNTDVHVDHKEERIEEEEEECSSGVRPVEFMDYWNAKDNLPRIRAFSDQRRSKFKARMAEGLFAENWQELIDMVSGSSFLTGKNDRNWRADIDWLLKNSTNYAKVLEGKYNNRNAQTKPSDSKDKNIPFTPEQEAEFLAKHTRKISEAEADKLFREIGLT</sequence>